<evidence type="ECO:0000313" key="2">
    <source>
        <dbReference type="Proteomes" id="UP000292052"/>
    </source>
</evidence>
<dbReference type="Proteomes" id="UP000292052">
    <property type="component" value="Unassembled WGS sequence"/>
</dbReference>
<protein>
    <submittedName>
        <fullName evidence="1">Uncharacterized protein</fullName>
    </submittedName>
</protein>
<organism evidence="1 2">
    <name type="scientific">Asbolus verrucosus</name>
    <name type="common">Desert ironclad beetle</name>
    <dbReference type="NCBI Taxonomy" id="1661398"/>
    <lineage>
        <taxon>Eukaryota</taxon>
        <taxon>Metazoa</taxon>
        <taxon>Ecdysozoa</taxon>
        <taxon>Arthropoda</taxon>
        <taxon>Hexapoda</taxon>
        <taxon>Insecta</taxon>
        <taxon>Pterygota</taxon>
        <taxon>Neoptera</taxon>
        <taxon>Endopterygota</taxon>
        <taxon>Coleoptera</taxon>
        <taxon>Polyphaga</taxon>
        <taxon>Cucujiformia</taxon>
        <taxon>Tenebrionidae</taxon>
        <taxon>Pimeliinae</taxon>
        <taxon>Asbolus</taxon>
    </lineage>
</organism>
<accession>A0A482VYY2</accession>
<dbReference type="EMBL" id="QDEB01047152">
    <property type="protein sequence ID" value="RZC38025.1"/>
    <property type="molecule type" value="Genomic_DNA"/>
</dbReference>
<reference evidence="1 2" key="1">
    <citation type="submission" date="2017-03" db="EMBL/GenBank/DDBJ databases">
        <title>Genome of the blue death feigning beetle - Asbolus verrucosus.</title>
        <authorList>
            <person name="Rider S.D."/>
        </authorList>
    </citation>
    <scope>NUCLEOTIDE SEQUENCE [LARGE SCALE GENOMIC DNA]</scope>
    <source>
        <strain evidence="1">Butters</strain>
        <tissue evidence="1">Head and leg muscle</tissue>
    </source>
</reference>
<dbReference type="AlphaFoldDB" id="A0A482VYY2"/>
<keyword evidence="2" id="KW-1185">Reference proteome</keyword>
<gene>
    <name evidence="1" type="ORF">BDFB_007078</name>
</gene>
<name>A0A482VYY2_ASBVE</name>
<sequence length="167" mass="19174">MMCDIVRATGTVKVFRERPNPLEKYSEEEFRERYRFYKNTVKTIVVLIQDDIAPLTLRNRSLLLSTAAYYITILCDRCWLETITECIKRQCIHCIIQRVSARLAAMRHVFVKMPESNEEKLAKSSGIGKIISPSMCKLFAIPIYPYGILLRGGQGVHMIAQCGMLHS</sequence>
<comment type="caution">
    <text evidence="1">The sequence shown here is derived from an EMBL/GenBank/DDBJ whole genome shotgun (WGS) entry which is preliminary data.</text>
</comment>
<proteinExistence type="predicted"/>
<feature type="non-terminal residue" evidence="1">
    <location>
        <position position="167"/>
    </location>
</feature>
<evidence type="ECO:0000313" key="1">
    <source>
        <dbReference type="EMBL" id="RZC38025.1"/>
    </source>
</evidence>